<dbReference type="InterPro" id="IPR036388">
    <property type="entry name" value="WH-like_DNA-bd_sf"/>
</dbReference>
<dbReference type="Gene3D" id="3.40.50.450">
    <property type="match status" value="1"/>
</dbReference>
<accession>A0A0L6CIZ1</accession>
<dbReference type="RefSeq" id="WP_050669943.1">
    <property type="nucleotide sequence ID" value="NZ_LAIR01000002.1"/>
</dbReference>
<dbReference type="GO" id="GO:0009294">
    <property type="term" value="P:DNA-mediated transformation"/>
    <property type="evidence" value="ECO:0007669"/>
    <property type="project" value="InterPro"/>
</dbReference>
<comment type="similarity">
    <text evidence="1">Belongs to the DprA/Smf family.</text>
</comment>
<dbReference type="Pfam" id="PF17782">
    <property type="entry name" value="WHD_DprA"/>
    <property type="match status" value="1"/>
</dbReference>
<evidence type="ECO:0000256" key="1">
    <source>
        <dbReference type="ARBA" id="ARBA00006525"/>
    </source>
</evidence>
<dbReference type="PATRIC" id="fig|1631356.3.peg.2171"/>
<comment type="caution">
    <text evidence="4">The sequence shown here is derived from an EMBL/GenBank/DDBJ whole genome shotgun (WGS) entry which is preliminary data.</text>
</comment>
<dbReference type="PANTHER" id="PTHR43022">
    <property type="entry name" value="PROTEIN SMF"/>
    <property type="match status" value="1"/>
</dbReference>
<evidence type="ECO:0000259" key="3">
    <source>
        <dbReference type="Pfam" id="PF17782"/>
    </source>
</evidence>
<dbReference type="AlphaFoldDB" id="A0A0L6CIZ1"/>
<feature type="domain" description="Smf/DprA SLOG" evidence="2">
    <location>
        <begin position="82"/>
        <end position="292"/>
    </location>
</feature>
<evidence type="ECO:0000313" key="5">
    <source>
        <dbReference type="Proteomes" id="UP000037397"/>
    </source>
</evidence>
<keyword evidence="5" id="KW-1185">Reference proteome</keyword>
<protein>
    <submittedName>
        <fullName evidence="4">Uncharacterized protein</fullName>
    </submittedName>
</protein>
<name>A0A0L6CIZ1_9MICO</name>
<dbReference type="STRING" id="1631356.VV01_11120"/>
<gene>
    <name evidence="4" type="ORF">VV01_11120</name>
</gene>
<proteinExistence type="inferred from homology"/>
<feature type="domain" description="DprA winged helix" evidence="3">
    <location>
        <begin position="308"/>
        <end position="366"/>
    </location>
</feature>
<dbReference type="InterPro" id="IPR003488">
    <property type="entry name" value="DprA"/>
</dbReference>
<sequence>MNADTAAQIAADPDKVARLTWARLVEPADDQAAPLLAEHGHVEALTRLRAGADRIGRAATGRLDEFDLQRELRATRLAGARLVFPGDDEWPAGLDDLARPPHCLWVRGRAHLADATRRSAAVVGARNASAYGTRVAADIASGLVERRFTVVSGAAFGIDAAAHRGALAAEGITIAALACGVDRAYPAIHARLLDQILLCGAVISEVPPGAAPIRTRFLARNRLIAAMALGTVVVEAGLRSGSLNTANHALECERPVGAVPGPVTSMASAGTHQLVRDHRAELVTDAAEVAELLGVIGEDLAPVRRGEHRPEDDLEGPARRLWEHLPTVRPGTVDRLAHTSGLTAPEVMAALGELNLRGMAERWSGGWRKVAPDTP</sequence>
<dbReference type="InterPro" id="IPR057666">
    <property type="entry name" value="DrpA_SLOG"/>
</dbReference>
<dbReference type="NCBIfam" id="TIGR00732">
    <property type="entry name" value="dprA"/>
    <property type="match status" value="1"/>
</dbReference>
<dbReference type="Proteomes" id="UP000037397">
    <property type="component" value="Unassembled WGS sequence"/>
</dbReference>
<reference evidence="5" key="1">
    <citation type="submission" date="2015-03" db="EMBL/GenBank/DDBJ databases">
        <title>Luteipulveratus halotolerans sp. nov., a novel actinobacterium (Dermacoccaceae) from Sarawak, Malaysia.</title>
        <authorList>
            <person name="Juboi H."/>
            <person name="Basik A."/>
            <person name="Shamsul S.S."/>
            <person name="Arnold P."/>
            <person name="Schmitt E.K."/>
            <person name="Sanglier J.-J."/>
            <person name="Yeo T."/>
        </authorList>
    </citation>
    <scope>NUCLEOTIDE SEQUENCE [LARGE SCALE GENOMIC DNA]</scope>
    <source>
        <strain evidence="5">C296001</strain>
    </source>
</reference>
<organism evidence="4 5">
    <name type="scientific">Luteipulveratus halotolerans</name>
    <dbReference type="NCBI Taxonomy" id="1631356"/>
    <lineage>
        <taxon>Bacteria</taxon>
        <taxon>Bacillati</taxon>
        <taxon>Actinomycetota</taxon>
        <taxon>Actinomycetes</taxon>
        <taxon>Micrococcales</taxon>
        <taxon>Dermacoccaceae</taxon>
        <taxon>Luteipulveratus</taxon>
    </lineage>
</organism>
<dbReference type="EMBL" id="LAIR01000002">
    <property type="protein sequence ID" value="KNX37575.1"/>
    <property type="molecule type" value="Genomic_DNA"/>
</dbReference>
<dbReference type="PANTHER" id="PTHR43022:SF1">
    <property type="entry name" value="PROTEIN SMF"/>
    <property type="match status" value="1"/>
</dbReference>
<dbReference type="Pfam" id="PF02481">
    <property type="entry name" value="DNA_processg_A"/>
    <property type="match status" value="1"/>
</dbReference>
<dbReference type="InterPro" id="IPR041614">
    <property type="entry name" value="DprA_WH"/>
</dbReference>
<dbReference type="Gene3D" id="1.10.10.10">
    <property type="entry name" value="Winged helix-like DNA-binding domain superfamily/Winged helix DNA-binding domain"/>
    <property type="match status" value="1"/>
</dbReference>
<evidence type="ECO:0000259" key="2">
    <source>
        <dbReference type="Pfam" id="PF02481"/>
    </source>
</evidence>
<dbReference type="SUPFAM" id="SSF102405">
    <property type="entry name" value="MCP/YpsA-like"/>
    <property type="match status" value="1"/>
</dbReference>
<evidence type="ECO:0000313" key="4">
    <source>
        <dbReference type="EMBL" id="KNX37575.1"/>
    </source>
</evidence>